<feature type="transmembrane region" description="Helical" evidence="10">
    <location>
        <begin position="422"/>
        <end position="441"/>
    </location>
</feature>
<evidence type="ECO:0000256" key="4">
    <source>
        <dbReference type="ARBA" id="ARBA00022519"/>
    </source>
</evidence>
<dbReference type="EMBL" id="JAHFVK010000001">
    <property type="protein sequence ID" value="MBT2134088.1"/>
    <property type="molecule type" value="Genomic_DNA"/>
</dbReference>
<keyword evidence="7 10" id="KW-1133">Transmembrane helix</keyword>
<keyword evidence="14" id="KW-1185">Reference proteome</keyword>
<feature type="domain" description="Cytochrome c assembly protein" evidence="11">
    <location>
        <begin position="89"/>
        <end position="295"/>
    </location>
</feature>
<feature type="transmembrane region" description="Helical" evidence="10">
    <location>
        <begin position="447"/>
        <end position="466"/>
    </location>
</feature>
<dbReference type="Pfam" id="PF16327">
    <property type="entry name" value="CcmF_C"/>
    <property type="match status" value="1"/>
</dbReference>
<feature type="transmembrane region" description="Helical" evidence="10">
    <location>
        <begin position="273"/>
        <end position="293"/>
    </location>
</feature>
<dbReference type="PANTHER" id="PTHR43653">
    <property type="entry name" value="CYTOCHROME C ASSEMBLY PROTEIN-RELATED"/>
    <property type="match status" value="1"/>
</dbReference>
<comment type="subcellular location">
    <subcellularLocation>
        <location evidence="1">Cell inner membrane</location>
        <topology evidence="1">Multi-pass membrane protein</topology>
    </subcellularLocation>
</comment>
<evidence type="ECO:0000256" key="1">
    <source>
        <dbReference type="ARBA" id="ARBA00004429"/>
    </source>
</evidence>
<evidence type="ECO:0000256" key="3">
    <source>
        <dbReference type="ARBA" id="ARBA00022475"/>
    </source>
</evidence>
<feature type="transmembrane region" description="Helical" evidence="10">
    <location>
        <begin position="352"/>
        <end position="371"/>
    </location>
</feature>
<protein>
    <submittedName>
        <fullName evidence="13">Heme lyase CcmF/NrfE family subunit</fullName>
    </submittedName>
</protein>
<dbReference type="PANTHER" id="PTHR43653:SF1">
    <property type="entry name" value="CYTOCHROME C-TYPE BIOGENESIS PROTEIN CCMF"/>
    <property type="match status" value="1"/>
</dbReference>
<evidence type="ECO:0000256" key="6">
    <source>
        <dbReference type="ARBA" id="ARBA00022748"/>
    </source>
</evidence>
<feature type="transmembrane region" description="Helical" evidence="10">
    <location>
        <begin position="209"/>
        <end position="229"/>
    </location>
</feature>
<feature type="transmembrane region" description="Helical" evidence="10">
    <location>
        <begin position="606"/>
        <end position="624"/>
    </location>
</feature>
<evidence type="ECO:0000256" key="7">
    <source>
        <dbReference type="ARBA" id="ARBA00022989"/>
    </source>
</evidence>
<feature type="transmembrane region" description="Helical" evidence="10">
    <location>
        <begin position="122"/>
        <end position="142"/>
    </location>
</feature>
<accession>A0ABS5W2V9</accession>
<evidence type="ECO:0000256" key="10">
    <source>
        <dbReference type="SAM" id="Phobius"/>
    </source>
</evidence>
<comment type="caution">
    <text evidence="13">The sequence shown here is derived from an EMBL/GenBank/DDBJ whole genome shotgun (WGS) entry which is preliminary data.</text>
</comment>
<keyword evidence="13" id="KW-0456">Lyase</keyword>
<dbReference type="InterPro" id="IPR002541">
    <property type="entry name" value="Cyt_c_assembly"/>
</dbReference>
<evidence type="ECO:0000256" key="2">
    <source>
        <dbReference type="ARBA" id="ARBA00009186"/>
    </source>
</evidence>
<organism evidence="13 14">
    <name type="scientific">Croceibacterium selenioxidans</name>
    <dbReference type="NCBI Taxonomy" id="2838833"/>
    <lineage>
        <taxon>Bacteria</taxon>
        <taxon>Pseudomonadati</taxon>
        <taxon>Pseudomonadota</taxon>
        <taxon>Alphaproteobacteria</taxon>
        <taxon>Sphingomonadales</taxon>
        <taxon>Erythrobacteraceae</taxon>
        <taxon>Croceibacterium</taxon>
    </lineage>
</organism>
<dbReference type="Proteomes" id="UP000811255">
    <property type="component" value="Unassembled WGS sequence"/>
</dbReference>
<evidence type="ECO:0000259" key="12">
    <source>
        <dbReference type="Pfam" id="PF16327"/>
    </source>
</evidence>
<feature type="transmembrane region" description="Helical" evidence="10">
    <location>
        <begin position="391"/>
        <end position="410"/>
    </location>
</feature>
<dbReference type="Pfam" id="PF01578">
    <property type="entry name" value="Cytochrom_C_asm"/>
    <property type="match status" value="1"/>
</dbReference>
<feature type="domain" description="Cytochrome c-type biogenesis protein CcmF C-terminal" evidence="12">
    <location>
        <begin position="315"/>
        <end position="625"/>
    </location>
</feature>
<dbReference type="InterPro" id="IPR032523">
    <property type="entry name" value="CcmF_C"/>
</dbReference>
<dbReference type="InterPro" id="IPR003568">
    <property type="entry name" value="Cyt_c_biogenesis_CcmF"/>
</dbReference>
<feature type="transmembrane region" description="Helical" evidence="10">
    <location>
        <begin position="313"/>
        <end position="331"/>
    </location>
</feature>
<dbReference type="NCBIfam" id="NF007691">
    <property type="entry name" value="PRK10369.1"/>
    <property type="match status" value="1"/>
</dbReference>
<keyword evidence="4" id="KW-0997">Cell inner membrane</keyword>
<name>A0ABS5W2V9_9SPHN</name>
<dbReference type="NCBIfam" id="TIGR00353">
    <property type="entry name" value="nrfE"/>
    <property type="match status" value="1"/>
</dbReference>
<dbReference type="InterPro" id="IPR003567">
    <property type="entry name" value="Cyt_c_biogenesis"/>
</dbReference>
<dbReference type="RefSeq" id="WP_214535443.1">
    <property type="nucleotide sequence ID" value="NZ_JAHFVK010000001.1"/>
</dbReference>
<dbReference type="PRINTS" id="PR01411">
    <property type="entry name" value="CCMFBIOGNSIS"/>
</dbReference>
<keyword evidence="5 10" id="KW-0812">Transmembrane</keyword>
<reference evidence="13 14" key="1">
    <citation type="submission" date="2021-05" db="EMBL/GenBank/DDBJ databases">
        <title>Croceibacterium sp. LX-88 genome sequence.</title>
        <authorList>
            <person name="Luo X."/>
        </authorList>
    </citation>
    <scope>NUCLEOTIDE SEQUENCE [LARGE SCALE GENOMIC DNA]</scope>
    <source>
        <strain evidence="13 14">LX-88</strain>
    </source>
</reference>
<feature type="transmembrane region" description="Helical" evidence="10">
    <location>
        <begin position="177"/>
        <end position="197"/>
    </location>
</feature>
<comment type="similarity">
    <text evidence="2">Belongs to the CcmF/CycK/Ccl1/NrfE/CcsA family.</text>
</comment>
<feature type="transmembrane region" description="Helical" evidence="10">
    <location>
        <begin position="96"/>
        <end position="113"/>
    </location>
</feature>
<keyword evidence="8 10" id="KW-0472">Membrane</keyword>
<proteinExistence type="inferred from homology"/>
<dbReference type="GO" id="GO:0016829">
    <property type="term" value="F:lyase activity"/>
    <property type="evidence" value="ECO:0007669"/>
    <property type="project" value="UniProtKB-KW"/>
</dbReference>
<evidence type="ECO:0000256" key="8">
    <source>
        <dbReference type="ARBA" id="ARBA00023136"/>
    </source>
</evidence>
<evidence type="ECO:0000256" key="5">
    <source>
        <dbReference type="ARBA" id="ARBA00022692"/>
    </source>
</evidence>
<keyword evidence="6" id="KW-0201">Cytochrome c-type biogenesis</keyword>
<evidence type="ECO:0000313" key="14">
    <source>
        <dbReference type="Proteomes" id="UP000811255"/>
    </source>
</evidence>
<dbReference type="PRINTS" id="PR01410">
    <property type="entry name" value="CCBIOGENESIS"/>
</dbReference>
<feature type="transmembrane region" description="Helical" evidence="10">
    <location>
        <begin position="38"/>
        <end position="62"/>
    </location>
</feature>
<feature type="transmembrane region" description="Helical" evidence="10">
    <location>
        <begin position="478"/>
        <end position="497"/>
    </location>
</feature>
<gene>
    <name evidence="13" type="ORF">KK137_07050</name>
</gene>
<feature type="transmembrane region" description="Helical" evidence="10">
    <location>
        <begin position="249"/>
        <end position="266"/>
    </location>
</feature>
<evidence type="ECO:0000313" key="13">
    <source>
        <dbReference type="EMBL" id="MBT2134088.1"/>
    </source>
</evidence>
<evidence type="ECO:0000259" key="11">
    <source>
        <dbReference type="Pfam" id="PF01578"/>
    </source>
</evidence>
<comment type="function">
    <text evidence="9">Required for the biogenesis of c-type cytochromes. Possible subunit of a heme lyase.</text>
</comment>
<sequence length="656" mass="70339">MIAEFGLAALWLSAALAGLQLLAGFLGLRQSGSELSALVRPAAVTQALLCALSFGALLLLFARTDLSVALVAKNSHSDKPFIFKLAGAWGNHEGSMLLWVTVMALAGGLIAFLERRLPERTMLATLASQAFVGLGFYAFLLISSNPFERLVPAAAEGAGLNPLLQDIGLALHPPTLYFGYVGLSIAFSFAVGALLTRQVTPDFAKVMRPWVLGAWIFLTLGITAGSYWAYYELGWGGWWFWDPVENASLMPWLAATALLHSVSVLASRDALRAWTIMLGVVAFSMSMIGTFLVRSGILTSVHAFAVDPERGTFILVLLAIYIGGALALFAFRAGTIAEGERFSVLSREGALVVNNVALSAILGIVLLGTLYPLLTEAFDVRVSVGPPYFNPVGAIFFLPMLVVLAIGPLLRWRRDSFARIRLPVIAIAVVGSAVLLAGWLIAGIALMPLLGMSLAAAVAVGSFLPLRGRSLRRLPLPVWGMVIAHFGIAVALFGMAADTAFTREKLVAAQVGETARVGPWSVKLASVDPVAGPNWTALEARLLASYRGGGEHELKPQARSFWTPPQQTSESALLTRWNGQLYAVIGGEAEGGRWQLRLWWKPFVTWIWYGGVLIALGGFLALLGRLSGDLRRRSAQAKIAARRAPETVSEPVEVVA</sequence>
<feature type="transmembrane region" description="Helical" evidence="10">
    <location>
        <begin position="6"/>
        <end position="26"/>
    </location>
</feature>
<evidence type="ECO:0000256" key="9">
    <source>
        <dbReference type="ARBA" id="ARBA00037230"/>
    </source>
</evidence>
<keyword evidence="3" id="KW-1003">Cell membrane</keyword>